<dbReference type="OrthoDB" id="8455043at2"/>
<name>A0A6N8DLE9_RHOAC</name>
<dbReference type="SUPFAM" id="SSF141371">
    <property type="entry name" value="PilZ domain-like"/>
    <property type="match status" value="1"/>
</dbReference>
<reference evidence="2 3" key="1">
    <citation type="submission" date="2019-11" db="EMBL/GenBank/DDBJ databases">
        <title>Whole-genome sequence of a Rhodoblastus acidophilus DSM 142.</title>
        <authorList>
            <person name="Kyndt J.A."/>
            <person name="Meyer T.E."/>
        </authorList>
    </citation>
    <scope>NUCLEOTIDE SEQUENCE [LARGE SCALE GENOMIC DNA]</scope>
    <source>
        <strain evidence="2 3">DSM 142</strain>
    </source>
</reference>
<proteinExistence type="predicted"/>
<dbReference type="GO" id="GO:0035438">
    <property type="term" value="F:cyclic-di-GMP binding"/>
    <property type="evidence" value="ECO:0007669"/>
    <property type="project" value="InterPro"/>
</dbReference>
<evidence type="ECO:0000313" key="3">
    <source>
        <dbReference type="Proteomes" id="UP000439113"/>
    </source>
</evidence>
<dbReference type="AlphaFoldDB" id="A0A6N8DLE9"/>
<evidence type="ECO:0000313" key="2">
    <source>
        <dbReference type="EMBL" id="MTV29584.1"/>
    </source>
</evidence>
<organism evidence="2 3">
    <name type="scientific">Rhodoblastus acidophilus</name>
    <name type="common">Rhodopseudomonas acidophila</name>
    <dbReference type="NCBI Taxonomy" id="1074"/>
    <lineage>
        <taxon>Bacteria</taxon>
        <taxon>Pseudomonadati</taxon>
        <taxon>Pseudomonadota</taxon>
        <taxon>Alphaproteobacteria</taxon>
        <taxon>Hyphomicrobiales</taxon>
        <taxon>Rhodoblastaceae</taxon>
        <taxon>Rhodoblastus</taxon>
    </lineage>
</organism>
<feature type="domain" description="PilZ" evidence="1">
    <location>
        <begin position="4"/>
        <end position="103"/>
    </location>
</feature>
<dbReference type="EMBL" id="WNKS01000001">
    <property type="protein sequence ID" value="MTV29584.1"/>
    <property type="molecule type" value="Genomic_DNA"/>
</dbReference>
<comment type="caution">
    <text evidence="2">The sequence shown here is derived from an EMBL/GenBank/DDBJ whole genome shotgun (WGS) entry which is preliminary data.</text>
</comment>
<gene>
    <name evidence="2" type="ORF">GJ654_01105</name>
</gene>
<dbReference type="Pfam" id="PF07238">
    <property type="entry name" value="PilZ"/>
    <property type="match status" value="1"/>
</dbReference>
<dbReference type="Proteomes" id="UP000439113">
    <property type="component" value="Unassembled WGS sequence"/>
</dbReference>
<protein>
    <recommendedName>
        <fullName evidence="1">PilZ domain-containing protein</fullName>
    </recommendedName>
</protein>
<accession>A0A6N8DLE9</accession>
<dbReference type="RefSeq" id="WP_155444245.1">
    <property type="nucleotide sequence ID" value="NZ_JAOQNR010000001.1"/>
</dbReference>
<evidence type="ECO:0000259" key="1">
    <source>
        <dbReference type="Pfam" id="PF07238"/>
    </source>
</evidence>
<sequence>MRYERRASIRHKIFDHVEAVIFYGELQIRATIADISNDGLRLVIDESETQPLPPSLEVGTHIEVAVRADDRAMECEVRRIGEGELGLRYFDGVSNARRKALIARIVPSPPADQPISSS</sequence>
<dbReference type="InterPro" id="IPR009875">
    <property type="entry name" value="PilZ_domain"/>
</dbReference>